<gene>
    <name evidence="11" type="ORF">GOP47_0025534</name>
</gene>
<evidence type="ECO:0000256" key="1">
    <source>
        <dbReference type="ARBA" id="ARBA00009063"/>
    </source>
</evidence>
<dbReference type="EMBL" id="JABFUD020000025">
    <property type="protein sequence ID" value="KAI5059215.1"/>
    <property type="molecule type" value="Genomic_DNA"/>
</dbReference>
<evidence type="ECO:0000256" key="3">
    <source>
        <dbReference type="ARBA" id="ARBA00022692"/>
    </source>
</evidence>
<dbReference type="Proteomes" id="UP000886520">
    <property type="component" value="Chromosome 25"/>
</dbReference>
<feature type="region of interest" description="Disordered" evidence="9">
    <location>
        <begin position="184"/>
        <end position="237"/>
    </location>
</feature>
<evidence type="ECO:0000256" key="6">
    <source>
        <dbReference type="ARBA" id="ARBA00023034"/>
    </source>
</evidence>
<keyword evidence="2" id="KW-0813">Transport</keyword>
<dbReference type="AlphaFoldDB" id="A0A9D4Z315"/>
<evidence type="ECO:0000313" key="12">
    <source>
        <dbReference type="Proteomes" id="UP000886520"/>
    </source>
</evidence>
<organism evidence="11 12">
    <name type="scientific">Adiantum capillus-veneris</name>
    <name type="common">Maidenhair fern</name>
    <dbReference type="NCBI Taxonomy" id="13818"/>
    <lineage>
        <taxon>Eukaryota</taxon>
        <taxon>Viridiplantae</taxon>
        <taxon>Streptophyta</taxon>
        <taxon>Embryophyta</taxon>
        <taxon>Tracheophyta</taxon>
        <taxon>Polypodiopsida</taxon>
        <taxon>Polypodiidae</taxon>
        <taxon>Polypodiales</taxon>
        <taxon>Pteridineae</taxon>
        <taxon>Pteridaceae</taxon>
        <taxon>Vittarioideae</taxon>
        <taxon>Adiantum</taxon>
    </lineage>
</organism>
<evidence type="ECO:0000313" key="11">
    <source>
        <dbReference type="EMBL" id="KAI5059215.1"/>
    </source>
</evidence>
<keyword evidence="5" id="KW-1133">Transmembrane helix</keyword>
<dbReference type="OrthoDB" id="1889309at2759"/>
<keyword evidence="3" id="KW-0812">Transmembrane</keyword>
<evidence type="ECO:0000256" key="2">
    <source>
        <dbReference type="ARBA" id="ARBA00022448"/>
    </source>
</evidence>
<comment type="similarity">
    <text evidence="1">Belongs to the syntaxin family.</text>
</comment>
<dbReference type="PANTHER" id="PTHR34949">
    <property type="entry name" value="OS05G0443700 PROTEIN"/>
    <property type="match status" value="1"/>
</dbReference>
<dbReference type="Pfam" id="PF09177">
    <property type="entry name" value="STX6_10_61_N"/>
    <property type="match status" value="1"/>
</dbReference>
<dbReference type="GO" id="GO:0015031">
    <property type="term" value="P:protein transport"/>
    <property type="evidence" value="ECO:0007669"/>
    <property type="project" value="UniProtKB-KW"/>
</dbReference>
<dbReference type="GO" id="GO:0016020">
    <property type="term" value="C:membrane"/>
    <property type="evidence" value="ECO:0007669"/>
    <property type="project" value="InterPro"/>
</dbReference>
<dbReference type="InterPro" id="IPR010989">
    <property type="entry name" value="SNARE"/>
</dbReference>
<evidence type="ECO:0000256" key="8">
    <source>
        <dbReference type="ARBA" id="ARBA00037801"/>
    </source>
</evidence>
<evidence type="ECO:0000256" key="7">
    <source>
        <dbReference type="ARBA" id="ARBA00023136"/>
    </source>
</evidence>
<reference evidence="11" key="1">
    <citation type="submission" date="2021-01" db="EMBL/GenBank/DDBJ databases">
        <title>Adiantum capillus-veneris genome.</title>
        <authorList>
            <person name="Fang Y."/>
            <person name="Liao Q."/>
        </authorList>
    </citation>
    <scope>NUCLEOTIDE SEQUENCE</scope>
    <source>
        <strain evidence="11">H3</strain>
        <tissue evidence="11">Leaf</tissue>
    </source>
</reference>
<dbReference type="SUPFAM" id="SSF47661">
    <property type="entry name" value="t-snare proteins"/>
    <property type="match status" value="1"/>
</dbReference>
<evidence type="ECO:0000256" key="9">
    <source>
        <dbReference type="SAM" id="MobiDB-lite"/>
    </source>
</evidence>
<dbReference type="Gene3D" id="1.20.58.90">
    <property type="match status" value="1"/>
</dbReference>
<dbReference type="PANTHER" id="PTHR34949:SF2">
    <property type="entry name" value="OS05G0443700 PROTEIN"/>
    <property type="match status" value="1"/>
</dbReference>
<dbReference type="GO" id="GO:0005794">
    <property type="term" value="C:Golgi apparatus"/>
    <property type="evidence" value="ECO:0007669"/>
    <property type="project" value="UniProtKB-SubCell"/>
</dbReference>
<accession>A0A9D4Z315</accession>
<evidence type="ECO:0000256" key="5">
    <source>
        <dbReference type="ARBA" id="ARBA00022989"/>
    </source>
</evidence>
<dbReference type="GO" id="GO:0048193">
    <property type="term" value="P:Golgi vesicle transport"/>
    <property type="evidence" value="ECO:0007669"/>
    <property type="project" value="InterPro"/>
</dbReference>
<keyword evidence="12" id="KW-1185">Reference proteome</keyword>
<comment type="caution">
    <text evidence="11">The sequence shown here is derived from an EMBL/GenBank/DDBJ whole genome shotgun (WGS) entry which is preliminary data.</text>
</comment>
<proteinExistence type="inferred from homology"/>
<evidence type="ECO:0000256" key="4">
    <source>
        <dbReference type="ARBA" id="ARBA00022927"/>
    </source>
</evidence>
<name>A0A9D4Z315_ADICA</name>
<keyword evidence="7" id="KW-0472">Membrane</keyword>
<evidence type="ECO:0000259" key="10">
    <source>
        <dbReference type="Pfam" id="PF09177"/>
    </source>
</evidence>
<dbReference type="CDD" id="cd21442">
    <property type="entry name" value="SNARE_NTD_STX6-like"/>
    <property type="match status" value="1"/>
</dbReference>
<protein>
    <recommendedName>
        <fullName evidence="10">Syntaxin 6/10/61 N-terminal domain-containing protein</fullName>
    </recommendedName>
</protein>
<comment type="subcellular location">
    <subcellularLocation>
        <location evidence="8">Golgi apparatus</location>
        <location evidence="8">trans-Golgi network membrane</location>
        <topology evidence="8">Single-pass type IV membrane protein</topology>
    </subcellularLocation>
</comment>
<feature type="domain" description="Syntaxin 6/10/61 N-terminal" evidence="10">
    <location>
        <begin position="11"/>
        <end position="106"/>
    </location>
</feature>
<dbReference type="InterPro" id="IPR015260">
    <property type="entry name" value="Syntaxin-6/10/61_N"/>
</dbReference>
<sequence length="405" mass="45034">MTRNFHRWEVDPFFSAAEEVQDSADRLESVYRTWMHAKSVADDIALIEFHRRELSTALGTAKWQLEEFERAVSCITVDDCDQAGDDAPSRHKQFVDALQNQISTIEIALSISEACKDLKPHQGLRLEEKEKDDLELFLCGTRSSKEVSSTAFKLGRADEVARCSGLPLEHKNGVLSRISTSAVDSDVDSGVPNSDVCPWTQDTGSSDKPLPDLHEAGSVSGRRIDEISKPVSDPTPEYFYNDRGEHYGERVNGHHRSVSVGSGLNAWKSGSMTDGRGNRRRLISVQIPSNRLNFWAIFSKVRHARKFKSGLKRWKDGDTNPRDSEMLSLLQGIQDIEQGNQTSCFGAKPDCLSRSAFGDLPNGDKKHHRTLGEGLQIWPRTQYSLPSSRLVQIASAILVALGLVG</sequence>
<keyword evidence="4" id="KW-0653">Protein transport</keyword>
<dbReference type="FunFam" id="1.20.58.90:FF:000004">
    <property type="entry name" value="Syntaxin 10"/>
    <property type="match status" value="1"/>
</dbReference>
<keyword evidence="6" id="KW-0333">Golgi apparatus</keyword>